<feature type="compositionally biased region" description="Acidic residues" evidence="1">
    <location>
        <begin position="122"/>
        <end position="134"/>
    </location>
</feature>
<feature type="compositionally biased region" description="Polar residues" evidence="1">
    <location>
        <begin position="79"/>
        <end position="93"/>
    </location>
</feature>
<dbReference type="AlphaFoldDB" id="A0A9P4LD25"/>
<keyword evidence="3" id="KW-1185">Reference proteome</keyword>
<evidence type="ECO:0000256" key="1">
    <source>
        <dbReference type="SAM" id="MobiDB-lite"/>
    </source>
</evidence>
<feature type="region of interest" description="Disordered" evidence="1">
    <location>
        <begin position="69"/>
        <end position="154"/>
    </location>
</feature>
<dbReference type="OrthoDB" id="3695651at2759"/>
<reference evidence="2" key="1">
    <citation type="submission" date="2020-01" db="EMBL/GenBank/DDBJ databases">
        <authorList>
            <consortium name="DOE Joint Genome Institute"/>
            <person name="Haridas S."/>
            <person name="Albert R."/>
            <person name="Binder M."/>
            <person name="Bloem J."/>
            <person name="Labutti K."/>
            <person name="Salamov A."/>
            <person name="Andreopoulos B."/>
            <person name="Baker S.E."/>
            <person name="Barry K."/>
            <person name="Bills G."/>
            <person name="Bluhm B.H."/>
            <person name="Cannon C."/>
            <person name="Castanera R."/>
            <person name="Culley D.E."/>
            <person name="Daum C."/>
            <person name="Ezra D."/>
            <person name="Gonzalez J.B."/>
            <person name="Henrissat B."/>
            <person name="Kuo A."/>
            <person name="Liang C."/>
            <person name="Lipzen A."/>
            <person name="Lutzoni F."/>
            <person name="Magnuson J."/>
            <person name="Mondo S."/>
            <person name="Nolan M."/>
            <person name="Ohm R."/>
            <person name="Pangilinan J."/>
            <person name="Park H.-J."/>
            <person name="Ramirez L."/>
            <person name="Alfaro M."/>
            <person name="Sun H."/>
            <person name="Tritt A."/>
            <person name="Yoshinaga Y."/>
            <person name="Zwiers L.-H."/>
            <person name="Turgeon B.G."/>
            <person name="Goodwin S.B."/>
            <person name="Spatafora J.W."/>
            <person name="Crous P.W."/>
            <person name="Grigoriev I.V."/>
        </authorList>
    </citation>
    <scope>NUCLEOTIDE SEQUENCE</scope>
    <source>
        <strain evidence="2">CBS 394.84</strain>
    </source>
</reference>
<organism evidence="2 3">
    <name type="scientific">Cucurbitaria berberidis CBS 394.84</name>
    <dbReference type="NCBI Taxonomy" id="1168544"/>
    <lineage>
        <taxon>Eukaryota</taxon>
        <taxon>Fungi</taxon>
        <taxon>Dikarya</taxon>
        <taxon>Ascomycota</taxon>
        <taxon>Pezizomycotina</taxon>
        <taxon>Dothideomycetes</taxon>
        <taxon>Pleosporomycetidae</taxon>
        <taxon>Pleosporales</taxon>
        <taxon>Pleosporineae</taxon>
        <taxon>Cucurbitariaceae</taxon>
        <taxon>Cucurbitaria</taxon>
    </lineage>
</organism>
<feature type="compositionally biased region" description="Basic and acidic residues" evidence="1">
    <location>
        <begin position="145"/>
        <end position="154"/>
    </location>
</feature>
<dbReference type="RefSeq" id="XP_040792287.1">
    <property type="nucleotide sequence ID" value="XM_040927501.1"/>
</dbReference>
<gene>
    <name evidence="2" type="ORF">K460DRAFT_2659</name>
</gene>
<accession>A0A9P4LD25</accession>
<proteinExistence type="predicted"/>
<protein>
    <submittedName>
        <fullName evidence="2">Uncharacterized protein</fullName>
    </submittedName>
</protein>
<dbReference type="Proteomes" id="UP000800039">
    <property type="component" value="Unassembled WGS sequence"/>
</dbReference>
<feature type="region of interest" description="Disordered" evidence="1">
    <location>
        <begin position="247"/>
        <end position="350"/>
    </location>
</feature>
<dbReference type="EMBL" id="ML976614">
    <property type="protein sequence ID" value="KAF1849724.1"/>
    <property type="molecule type" value="Genomic_DNA"/>
</dbReference>
<comment type="caution">
    <text evidence="2">The sequence shown here is derived from an EMBL/GenBank/DDBJ whole genome shotgun (WGS) entry which is preliminary data.</text>
</comment>
<dbReference type="GeneID" id="63844754"/>
<evidence type="ECO:0000313" key="2">
    <source>
        <dbReference type="EMBL" id="KAF1849724.1"/>
    </source>
</evidence>
<sequence>MYLTSIWLRRSISVIQQHSKTLFSLGQNYLHLCILQVTNKRLSAMSYRPLPTTPSISTLNQRFMQVLQQATTDEARHTPIQSLPSNTPNSITKRTCPGVETLPSSSSNLASPPNATTTQAIPEDDETDYGDDDQGQSPPPPSQRHHQESPESRCHPLDHFRKRYKSQLTAAQLQQVEYHWAVDGNAVPVLSGLLGAAFTYYKVAAPKPLSPKRKRDQLVAVAEEAVEAQKPARLIVRLRLSGDKLAQFREPQPASSGLARSRKKRRTGGQEVEELPDQLSPDCLATRSVSEGLQAPLSRPEPRPKPSSRPPNQANAGHKYPTRSTRRTPGAVCEIPPSPHPDPPANRLEGFSTTSNVMESIHHNAYRASPFDETFRIEGNMLCLGSFVKTAVPNQDMPKEGPKEAWRRLFPGEGAEPPDNWRERMKLTSEGEWVARGAGDAFVPVPLKLSRDRRWEGRY</sequence>
<feature type="compositionally biased region" description="Low complexity" evidence="1">
    <location>
        <begin position="102"/>
        <end position="115"/>
    </location>
</feature>
<evidence type="ECO:0000313" key="3">
    <source>
        <dbReference type="Proteomes" id="UP000800039"/>
    </source>
</evidence>
<name>A0A9P4LD25_9PLEO</name>